<reference evidence="1" key="2">
    <citation type="journal article" date="2023" name="IMA Fungus">
        <title>Comparative genomic study of the Penicillium genus elucidates a diverse pangenome and 15 lateral gene transfer events.</title>
        <authorList>
            <person name="Petersen C."/>
            <person name="Sorensen T."/>
            <person name="Nielsen M.R."/>
            <person name="Sondergaard T.E."/>
            <person name="Sorensen J.L."/>
            <person name="Fitzpatrick D.A."/>
            <person name="Frisvad J.C."/>
            <person name="Nielsen K.L."/>
        </authorList>
    </citation>
    <scope>NUCLEOTIDE SEQUENCE</scope>
    <source>
        <strain evidence="1">IBT 16125</strain>
    </source>
</reference>
<dbReference type="RefSeq" id="XP_056761875.1">
    <property type="nucleotide sequence ID" value="XM_056913026.1"/>
</dbReference>
<name>A0AAD6BXE0_9EURO</name>
<dbReference type="EMBL" id="JAPVEA010000008">
    <property type="protein sequence ID" value="KAJ5438646.1"/>
    <property type="molecule type" value="Genomic_DNA"/>
</dbReference>
<evidence type="ECO:0000313" key="1">
    <source>
        <dbReference type="EMBL" id="KAJ5438646.1"/>
    </source>
</evidence>
<keyword evidence="2" id="KW-1185">Reference proteome</keyword>
<gene>
    <name evidence="1" type="ORF">N7458_009644</name>
</gene>
<protein>
    <submittedName>
        <fullName evidence="1">Uncharacterized protein</fullName>
    </submittedName>
</protein>
<sequence>MKPKNSFHIHKRLRNAFSSLWRRLHKAKQFASNIIRRPAGPQTDDIEMQDLFNSQIRWPPPERNLPLWMRHGRPEMPPILVHVECDDLIPCHIRLAPHEDLWPYVHCRGCDCGAKSGYVRCLCIECTFFHGVNVWSPCLDAAPISFWDRKQERLARVLDPR</sequence>
<accession>A0AAD6BXE0</accession>
<evidence type="ECO:0000313" key="2">
    <source>
        <dbReference type="Proteomes" id="UP001213681"/>
    </source>
</evidence>
<proteinExistence type="predicted"/>
<reference evidence="1" key="1">
    <citation type="submission" date="2022-12" db="EMBL/GenBank/DDBJ databases">
        <authorList>
            <person name="Petersen C."/>
        </authorList>
    </citation>
    <scope>NUCLEOTIDE SEQUENCE</scope>
    <source>
        <strain evidence="1">IBT 16125</strain>
    </source>
</reference>
<dbReference type="AlphaFoldDB" id="A0AAD6BXE0"/>
<dbReference type="Proteomes" id="UP001213681">
    <property type="component" value="Unassembled WGS sequence"/>
</dbReference>
<dbReference type="GeneID" id="81603269"/>
<organism evidence="1 2">
    <name type="scientific">Penicillium daleae</name>
    <dbReference type="NCBI Taxonomy" id="63821"/>
    <lineage>
        <taxon>Eukaryota</taxon>
        <taxon>Fungi</taxon>
        <taxon>Dikarya</taxon>
        <taxon>Ascomycota</taxon>
        <taxon>Pezizomycotina</taxon>
        <taxon>Eurotiomycetes</taxon>
        <taxon>Eurotiomycetidae</taxon>
        <taxon>Eurotiales</taxon>
        <taxon>Aspergillaceae</taxon>
        <taxon>Penicillium</taxon>
    </lineage>
</organism>
<comment type="caution">
    <text evidence="1">The sequence shown here is derived from an EMBL/GenBank/DDBJ whole genome shotgun (WGS) entry which is preliminary data.</text>
</comment>